<dbReference type="GO" id="GO:0004407">
    <property type="term" value="F:histone deacetylase activity"/>
    <property type="evidence" value="ECO:0007669"/>
    <property type="project" value="TreeGrafter"/>
</dbReference>
<comment type="similarity">
    <text evidence="2">Belongs to the histone deacetylase family.</text>
</comment>
<evidence type="ECO:0000313" key="7">
    <source>
        <dbReference type="Proteomes" id="UP000058446"/>
    </source>
</evidence>
<organism evidence="6 7">
    <name type="scientific">Corynebacterium lactis RW2-5</name>
    <dbReference type="NCBI Taxonomy" id="1408189"/>
    <lineage>
        <taxon>Bacteria</taxon>
        <taxon>Bacillati</taxon>
        <taxon>Actinomycetota</taxon>
        <taxon>Actinomycetes</taxon>
        <taxon>Mycobacteriales</taxon>
        <taxon>Corynebacteriaceae</taxon>
        <taxon>Corynebacterium</taxon>
    </lineage>
</organism>
<dbReference type="PANTHER" id="PTHR10625">
    <property type="entry name" value="HISTONE DEACETYLASE HDAC1-RELATED"/>
    <property type="match status" value="1"/>
</dbReference>
<evidence type="ECO:0000256" key="2">
    <source>
        <dbReference type="ARBA" id="ARBA00005947"/>
    </source>
</evidence>
<dbReference type="PANTHER" id="PTHR10625:SF10">
    <property type="entry name" value="HISTONE DEACETYLASE HDAC1"/>
    <property type="match status" value="1"/>
</dbReference>
<proteinExistence type="inferred from homology"/>
<feature type="domain" description="Histone deacetylase" evidence="5">
    <location>
        <begin position="25"/>
        <end position="315"/>
    </location>
</feature>
<keyword evidence="4" id="KW-0006">Acetoin catabolism</keyword>
<dbReference type="UniPathway" id="UPA00040"/>
<dbReference type="InterPro" id="IPR037138">
    <property type="entry name" value="His_deacetylse_dom_sf"/>
</dbReference>
<dbReference type="AlphaFoldDB" id="A0A0K2H387"/>
<dbReference type="InterPro" id="IPR023801">
    <property type="entry name" value="His_deacetylse_dom"/>
</dbReference>
<reference evidence="6 7" key="1">
    <citation type="submission" date="2013-10" db="EMBL/GenBank/DDBJ databases">
        <title>Complete genome sequence of Corynebacterium lactis DSM 45799(T), isolated from raw cow milk.</title>
        <authorList>
            <person name="Ruckert C."/>
            <person name="Albersmeier A."/>
            <person name="Lipski A."/>
            <person name="Kalinowski J."/>
        </authorList>
    </citation>
    <scope>NUCLEOTIDE SEQUENCE [LARGE SCALE GENOMIC DNA]</scope>
    <source>
        <strain evidence="6 7">RW2-5</strain>
    </source>
</reference>
<accession>A0A0K2H387</accession>
<dbReference type="SUPFAM" id="SSF52768">
    <property type="entry name" value="Arginase/deacetylase"/>
    <property type="match status" value="1"/>
</dbReference>
<dbReference type="InterPro" id="IPR003085">
    <property type="entry name" value="AcuC"/>
</dbReference>
<dbReference type="RefSeq" id="WP_053412981.1">
    <property type="nucleotide sequence ID" value="NZ_CP006841.1"/>
</dbReference>
<keyword evidence="7" id="KW-1185">Reference proteome</keyword>
<comment type="pathway">
    <text evidence="1">Ketone degradation; acetoin degradation.</text>
</comment>
<dbReference type="InterPro" id="IPR023696">
    <property type="entry name" value="Ureohydrolase_dom_sf"/>
</dbReference>
<dbReference type="PRINTS" id="PR01270">
    <property type="entry name" value="HDASUPER"/>
</dbReference>
<evidence type="ECO:0000313" key="6">
    <source>
        <dbReference type="EMBL" id="ALA68176.1"/>
    </source>
</evidence>
<evidence type="ECO:0000256" key="1">
    <source>
        <dbReference type="ARBA" id="ARBA00005101"/>
    </source>
</evidence>
<dbReference type="KEGG" id="clw:CLAC_11385"/>
<evidence type="ECO:0000256" key="4">
    <source>
        <dbReference type="ARBA" id="ARBA00022627"/>
    </source>
</evidence>
<evidence type="ECO:0000259" key="5">
    <source>
        <dbReference type="Pfam" id="PF00850"/>
    </source>
</evidence>
<name>A0A0K2H387_9CORY</name>
<dbReference type="Gene3D" id="3.40.800.20">
    <property type="entry name" value="Histone deacetylase domain"/>
    <property type="match status" value="1"/>
</dbReference>
<dbReference type="InterPro" id="IPR000286">
    <property type="entry name" value="HDACs"/>
</dbReference>
<dbReference type="Pfam" id="PF00850">
    <property type="entry name" value="Hist_deacetyl"/>
    <property type="match status" value="1"/>
</dbReference>
<dbReference type="GO" id="GO:0045150">
    <property type="term" value="P:acetoin catabolic process"/>
    <property type="evidence" value="ECO:0007669"/>
    <property type="project" value="UniProtKB-UniPathway"/>
</dbReference>
<dbReference type="CDD" id="cd09994">
    <property type="entry name" value="HDAC_AcuC_like"/>
    <property type="match status" value="1"/>
</dbReference>
<dbReference type="PATRIC" id="fig|1408189.4.peg.2299"/>
<dbReference type="EMBL" id="CP006841">
    <property type="protein sequence ID" value="ALA68176.1"/>
    <property type="molecule type" value="Genomic_DNA"/>
</dbReference>
<gene>
    <name evidence="6" type="ORF">CLAC_11385</name>
</gene>
<protein>
    <recommendedName>
        <fullName evidence="3">Acetoin utilization protein AcuC</fullName>
    </recommendedName>
</protein>
<sequence>MSESSQVPLLVDGTDIYQYDLGRDHPMGPDRVSLALGLADYFGVLGQFRHETPPPLQDGVLGLVHTPEYVAAAKRNRPSESHGLGTEENPIVDGLPDAAAAIVSGTLAATRAVWEGAAPRAAHLEGGLHHAFPERMAGFCMYNDAAVAIRWLLDRGGAERVAYIDLDAHHGDGVEQIFWDDPCVLTISVHESGLYLFPGTGFPGDIGGPSAAGTAVNIALPRDADDHTWLQAIHAAVPPLLQKFSPQLIISQHGADPHRADPLADLEVSIDAMGIAYRSMSSWARRFAGGKWVALGGGGYSRDSVARAWTHVLAAVAEVELPADSRMPADWGHAPGRTLGDEDVDIGSLTSAFDAHQVMAERPHPALVQTSRAVFPYWGLPAYGS</sequence>
<dbReference type="GO" id="GO:0040029">
    <property type="term" value="P:epigenetic regulation of gene expression"/>
    <property type="evidence" value="ECO:0007669"/>
    <property type="project" value="TreeGrafter"/>
</dbReference>
<dbReference type="Proteomes" id="UP000058446">
    <property type="component" value="Chromosome"/>
</dbReference>
<dbReference type="OrthoDB" id="9808367at2"/>
<evidence type="ECO:0000256" key="3">
    <source>
        <dbReference type="ARBA" id="ARBA00020218"/>
    </source>
</evidence>
<dbReference type="STRING" id="1408189.CLAC_11385"/>